<accession>A0A0L0DJS6</accession>
<evidence type="ECO:0008006" key="3">
    <source>
        <dbReference type="Google" id="ProtNLM"/>
    </source>
</evidence>
<dbReference type="Proteomes" id="UP000054408">
    <property type="component" value="Unassembled WGS sequence"/>
</dbReference>
<name>A0A0L0DJS6_THETB</name>
<reference evidence="1 2" key="1">
    <citation type="submission" date="2010-05" db="EMBL/GenBank/DDBJ databases">
        <title>The Genome Sequence of Thecamonas trahens ATCC 50062.</title>
        <authorList>
            <consortium name="The Broad Institute Genome Sequencing Platform"/>
            <person name="Russ C."/>
            <person name="Cuomo C."/>
            <person name="Shea T."/>
            <person name="Young S.K."/>
            <person name="Zeng Q."/>
            <person name="Koehrsen M."/>
            <person name="Haas B."/>
            <person name="Borodovsky M."/>
            <person name="Guigo R."/>
            <person name="Alvarado L."/>
            <person name="Berlin A."/>
            <person name="Bochicchio J."/>
            <person name="Borenstein D."/>
            <person name="Chapman S."/>
            <person name="Chen Z."/>
            <person name="Freedman E."/>
            <person name="Gellesch M."/>
            <person name="Goldberg J."/>
            <person name="Griggs A."/>
            <person name="Gujja S."/>
            <person name="Heilman E."/>
            <person name="Heiman D."/>
            <person name="Hepburn T."/>
            <person name="Howarth C."/>
            <person name="Jen D."/>
            <person name="Larson L."/>
            <person name="Mehta T."/>
            <person name="Park D."/>
            <person name="Pearson M."/>
            <person name="Roberts A."/>
            <person name="Saif S."/>
            <person name="Shenoy N."/>
            <person name="Sisk P."/>
            <person name="Stolte C."/>
            <person name="Sykes S."/>
            <person name="Thomson T."/>
            <person name="Walk T."/>
            <person name="White J."/>
            <person name="Yandava C."/>
            <person name="Burger G."/>
            <person name="Gray M.W."/>
            <person name="Holland P.W.H."/>
            <person name="King N."/>
            <person name="Lang F.B.F."/>
            <person name="Roger A.J."/>
            <person name="Ruiz-Trillo I."/>
            <person name="Lander E."/>
            <person name="Nusbaum C."/>
        </authorList>
    </citation>
    <scope>NUCLEOTIDE SEQUENCE [LARGE SCALE GENOMIC DNA]</scope>
    <source>
        <strain evidence="1 2">ATCC 50062</strain>
    </source>
</reference>
<gene>
    <name evidence="1" type="ORF">AMSG_08119</name>
</gene>
<organism evidence="1 2">
    <name type="scientific">Thecamonas trahens ATCC 50062</name>
    <dbReference type="NCBI Taxonomy" id="461836"/>
    <lineage>
        <taxon>Eukaryota</taxon>
        <taxon>Apusozoa</taxon>
        <taxon>Apusomonadida</taxon>
        <taxon>Apusomonadidae</taxon>
        <taxon>Thecamonas</taxon>
    </lineage>
</organism>
<dbReference type="RefSeq" id="XP_013755342.1">
    <property type="nucleotide sequence ID" value="XM_013899888.1"/>
</dbReference>
<protein>
    <recommendedName>
        <fullName evidence="3">HhH-GPD domain-containing protein</fullName>
    </recommendedName>
</protein>
<proteinExistence type="predicted"/>
<dbReference type="eggNOG" id="ENOG502SB50">
    <property type="taxonomic scope" value="Eukaryota"/>
</dbReference>
<evidence type="ECO:0000313" key="1">
    <source>
        <dbReference type="EMBL" id="KNC52552.1"/>
    </source>
</evidence>
<keyword evidence="2" id="KW-1185">Reference proteome</keyword>
<dbReference type="EMBL" id="GL349473">
    <property type="protein sequence ID" value="KNC52552.1"/>
    <property type="molecule type" value="Genomic_DNA"/>
</dbReference>
<evidence type="ECO:0000313" key="2">
    <source>
        <dbReference type="Proteomes" id="UP000054408"/>
    </source>
</evidence>
<sequence>MAGRAKSVRASGGSADSALEGMSATAFGKMKVAKKRKLLAQLDLHDELTDELEADVMAAVAFTRETHGEDVRRMDARSELIVSFDDFYTEYAYVVVASGFRAEFAARIVPALVAAAPDEAAMIALFKNRAKIAALVKVYGMRSEWETLRASFRTPDDLTVLPRIGPVVKFHLARNIGLKSCVKPDVHMMAYAAKRGWHSPIDMVEALAAAYHLPIGTLDFCLWVWMSHGFGSATSKCCHGGYELR</sequence>
<dbReference type="OMA" id="TCWQLAR"/>
<dbReference type="GeneID" id="25566881"/>
<dbReference type="OrthoDB" id="10258046at2759"/>
<dbReference type="AlphaFoldDB" id="A0A0L0DJS6"/>